<accession>A0A803XKV9</accession>
<dbReference type="AlphaFoldDB" id="A0A803XKV9"/>
<evidence type="ECO:0000256" key="6">
    <source>
        <dbReference type="PROSITE-ProRule" id="PRU01052"/>
    </source>
</evidence>
<dbReference type="Pfam" id="PF02841">
    <property type="entry name" value="GBP_C"/>
    <property type="match status" value="1"/>
</dbReference>
<evidence type="ECO:0000256" key="1">
    <source>
        <dbReference type="ARBA" id="ARBA00022588"/>
    </source>
</evidence>
<keyword evidence="3" id="KW-0378">Hydrolase</keyword>
<dbReference type="Ensembl" id="ENSMGAT00000021761.1">
    <property type="protein sequence ID" value="ENSMGAP00000020155.1"/>
    <property type="gene ID" value="ENSMGAG00000013403.3"/>
</dbReference>
<evidence type="ECO:0000256" key="5">
    <source>
        <dbReference type="ARBA" id="ARBA00023134"/>
    </source>
</evidence>
<dbReference type="Gene3D" id="3.40.50.300">
    <property type="entry name" value="P-loop containing nucleotide triphosphate hydrolases"/>
    <property type="match status" value="2"/>
</dbReference>
<evidence type="ECO:0000313" key="9">
    <source>
        <dbReference type="Ensembl" id="ENSMGAP00000020155.1"/>
    </source>
</evidence>
<dbReference type="SUPFAM" id="SSF52540">
    <property type="entry name" value="P-loop containing nucleoside triphosphate hydrolases"/>
    <property type="match status" value="2"/>
</dbReference>
<keyword evidence="4" id="KW-0391">Immunity</keyword>
<dbReference type="GO" id="GO:0003924">
    <property type="term" value="F:GTPase activity"/>
    <property type="evidence" value="ECO:0007669"/>
    <property type="project" value="InterPro"/>
</dbReference>
<keyword evidence="10" id="KW-1185">Reference proteome</keyword>
<gene>
    <name evidence="9" type="primary">LOC100541596</name>
</gene>
<dbReference type="Pfam" id="PF02263">
    <property type="entry name" value="GBP"/>
    <property type="match status" value="3"/>
</dbReference>
<evidence type="ECO:0000313" key="10">
    <source>
        <dbReference type="Proteomes" id="UP000001645"/>
    </source>
</evidence>
<dbReference type="InterPro" id="IPR030386">
    <property type="entry name" value="G_GB1_RHD3_dom"/>
</dbReference>
<dbReference type="PROSITE" id="PS51715">
    <property type="entry name" value="G_GB1_RHD3"/>
    <property type="match status" value="1"/>
</dbReference>
<dbReference type="InterPro" id="IPR027417">
    <property type="entry name" value="P-loop_NTPase"/>
</dbReference>
<dbReference type="InterPro" id="IPR037684">
    <property type="entry name" value="GBP_C"/>
</dbReference>
<dbReference type="InterPro" id="IPR015894">
    <property type="entry name" value="Guanylate-bd_N"/>
</dbReference>
<evidence type="ECO:0000256" key="7">
    <source>
        <dbReference type="SAM" id="MobiDB-lite"/>
    </source>
</evidence>
<dbReference type="Proteomes" id="UP000001645">
    <property type="component" value="Unplaced"/>
</dbReference>
<dbReference type="GO" id="GO:0045087">
    <property type="term" value="P:innate immune response"/>
    <property type="evidence" value="ECO:0007669"/>
    <property type="project" value="UniProtKB-KW"/>
</dbReference>
<sequence length="780" mass="87761">MAALTSAAPVVEMEEPICLVENHAGQGLAVRRDALQVLANITQPVVVVAVSGLYRSGKSYLMNRLAGRRTGEGRGGMGIADPVCPWYWDSPPLRFVLSNPTAPTQVSPWAPACRLTPKESGCGACLTPSSPDTRWCCWTPKGWETWRRSGKAAPSPHASPLHAELWGELPAPPPPQQCAGVGWWGDLTSELLAMGAQSVGLRSPPALLCWRGTHWGCALQGDTKNDTWIFVLAVLLSSTLIYNSKGTVDQQALENLQYPWWPWGFPLCSRWVVGFARQSSSESRLLGGHPHPCGAQELLGVPCCRQSRALVLLIQPRSYVLTLAECVKLTKSPGESGAQPPAATGLAAFFPTFVWAVRDFTLQLEADGQELSEDEYLENALKLRGGSSPEAERYDRLRECIRQFFPERRCFIFDQPASKRDLPRLEELPDDRMDPEFLRQLEKFRSYIWERSPPKTIPSGCKVTGEMLGTLVETYVDAIRSGAVPCLESAVTALVELRNSAAVREAAVLYRELLEQRAELPMETEELLELHEQCQRETLQLFAERTITDDVERFRAELLRQVEAAKLELCSRNEEASREKCTAALQELYSEMEQRISDGVYFMPGGHQLFLGDQRALVERYRALPGKGVKADAVLQQFLQNVEPLARSICSTDRALTEKDEQIKDLQDRNEKAEQEREAERGREAERLRQMEDWIRGYEKAEKEWEAERERAAEQLRKMENRARRSEEEALQLRKRLWQDEEKEKSHSQTILHFQPGTFPIVASSTASAFVIGKKWCLLG</sequence>
<protein>
    <recommendedName>
        <fullName evidence="8">GB1/RHD3-type G domain-containing protein</fullName>
    </recommendedName>
</protein>
<dbReference type="CDD" id="cd16269">
    <property type="entry name" value="GBP_C"/>
    <property type="match status" value="1"/>
</dbReference>
<feature type="region of interest" description="Disordered" evidence="7">
    <location>
        <begin position="660"/>
        <end position="684"/>
    </location>
</feature>
<reference evidence="9" key="1">
    <citation type="journal article" date="2010" name="PLoS Biol.">
        <title>Multi-platform next-generation sequencing of the domestic turkey (Meleagris gallopavo): genome assembly and analysis.</title>
        <authorList>
            <person name="Dalloul R.A."/>
            <person name="Long J.A."/>
            <person name="Zimin A.V."/>
            <person name="Aslam L."/>
            <person name="Beal K."/>
            <person name="Blomberg L.A."/>
            <person name="Bouffard P."/>
            <person name="Burt D.W."/>
            <person name="Crasta O."/>
            <person name="Crooijmans R.P."/>
            <person name="Cooper K."/>
            <person name="Coulombe R.A."/>
            <person name="De S."/>
            <person name="Delany M.E."/>
            <person name="Dodgson J.B."/>
            <person name="Dong J.J."/>
            <person name="Evans C."/>
            <person name="Frederickson K.M."/>
            <person name="Flicek P."/>
            <person name="Florea L."/>
            <person name="Folkerts O."/>
            <person name="Groenen M.A."/>
            <person name="Harkins T.T."/>
            <person name="Herrero J."/>
            <person name="Hoffmann S."/>
            <person name="Megens H.J."/>
            <person name="Jiang A."/>
            <person name="de Jong P."/>
            <person name="Kaiser P."/>
            <person name="Kim H."/>
            <person name="Kim K.W."/>
            <person name="Kim S."/>
            <person name="Langenberger D."/>
            <person name="Lee M.K."/>
            <person name="Lee T."/>
            <person name="Mane S."/>
            <person name="Marcais G."/>
            <person name="Marz M."/>
            <person name="McElroy A.P."/>
            <person name="Modise T."/>
            <person name="Nefedov M."/>
            <person name="Notredame C."/>
            <person name="Paton I.R."/>
            <person name="Payne W.S."/>
            <person name="Pertea G."/>
            <person name="Prickett D."/>
            <person name="Puiu D."/>
            <person name="Qioa D."/>
            <person name="Raineri E."/>
            <person name="Ruffier M."/>
            <person name="Salzberg S.L."/>
            <person name="Schatz M.C."/>
            <person name="Scheuring C."/>
            <person name="Schmidt C.J."/>
            <person name="Schroeder S."/>
            <person name="Searle S.M."/>
            <person name="Smith E.J."/>
            <person name="Smith J."/>
            <person name="Sonstegard T.S."/>
            <person name="Stadler P.F."/>
            <person name="Tafer H."/>
            <person name="Tu Z.J."/>
            <person name="Van Tassell C.P."/>
            <person name="Vilella A.J."/>
            <person name="Williams K.P."/>
            <person name="Yorke J.A."/>
            <person name="Zhang L."/>
            <person name="Zhang H.B."/>
            <person name="Zhang X."/>
            <person name="Zhang Y."/>
            <person name="Reed K.M."/>
        </authorList>
    </citation>
    <scope>NUCLEOTIDE SEQUENCE [LARGE SCALE GENOMIC DNA]</scope>
</reference>
<evidence type="ECO:0000256" key="2">
    <source>
        <dbReference type="ARBA" id="ARBA00022741"/>
    </source>
</evidence>
<evidence type="ECO:0000256" key="3">
    <source>
        <dbReference type="ARBA" id="ARBA00022801"/>
    </source>
</evidence>
<name>A0A803XKV9_MELGA</name>
<organism evidence="9 10">
    <name type="scientific">Meleagris gallopavo</name>
    <name type="common">Wild turkey</name>
    <dbReference type="NCBI Taxonomy" id="9103"/>
    <lineage>
        <taxon>Eukaryota</taxon>
        <taxon>Metazoa</taxon>
        <taxon>Chordata</taxon>
        <taxon>Craniata</taxon>
        <taxon>Vertebrata</taxon>
        <taxon>Euteleostomi</taxon>
        <taxon>Archelosauria</taxon>
        <taxon>Archosauria</taxon>
        <taxon>Dinosauria</taxon>
        <taxon>Saurischia</taxon>
        <taxon>Theropoda</taxon>
        <taxon>Coelurosauria</taxon>
        <taxon>Aves</taxon>
        <taxon>Neognathae</taxon>
        <taxon>Galloanserae</taxon>
        <taxon>Galliformes</taxon>
        <taxon>Phasianidae</taxon>
        <taxon>Meleagridinae</taxon>
        <taxon>Meleagris</taxon>
    </lineage>
</organism>
<comment type="similarity">
    <text evidence="6">Belongs to the TRAFAC class dynamin-like GTPase superfamily. GB1/RHD3 GTPase family.</text>
</comment>
<keyword evidence="1" id="KW-0399">Innate immunity</keyword>
<dbReference type="InterPro" id="IPR003191">
    <property type="entry name" value="Guanylate-bd/ATL_C"/>
</dbReference>
<dbReference type="Gene3D" id="1.20.1000.10">
    <property type="entry name" value="Guanylate-binding protein, C-terminal domain"/>
    <property type="match status" value="1"/>
</dbReference>
<evidence type="ECO:0000259" key="8">
    <source>
        <dbReference type="PROSITE" id="PS51715"/>
    </source>
</evidence>
<dbReference type="SUPFAM" id="SSF48340">
    <property type="entry name" value="Interferon-induced guanylate-binding protein 1 (GBP1), C-terminal domain"/>
    <property type="match status" value="1"/>
</dbReference>
<keyword evidence="2" id="KW-0547">Nucleotide-binding</keyword>
<feature type="domain" description="GB1/RHD3-type G" evidence="8">
    <location>
        <begin position="42"/>
        <end position="453"/>
    </location>
</feature>
<keyword evidence="5" id="KW-0342">GTP-binding</keyword>
<dbReference type="InterPro" id="IPR036543">
    <property type="entry name" value="Guanylate-bd_C_sf"/>
</dbReference>
<dbReference type="Bgee" id="ENSMGAG00000013403">
    <property type="expression patterns" value="Expressed in duodenum and 16 other cell types or tissues"/>
</dbReference>
<dbReference type="GeneTree" id="ENSGT00940000154265"/>
<evidence type="ECO:0000256" key="4">
    <source>
        <dbReference type="ARBA" id="ARBA00022859"/>
    </source>
</evidence>
<proteinExistence type="inferred from homology"/>
<reference evidence="9" key="3">
    <citation type="submission" date="2025-09" db="UniProtKB">
        <authorList>
            <consortium name="Ensembl"/>
        </authorList>
    </citation>
    <scope>IDENTIFICATION</scope>
</reference>
<reference evidence="9" key="2">
    <citation type="submission" date="2025-08" db="UniProtKB">
        <authorList>
            <consortium name="Ensembl"/>
        </authorList>
    </citation>
    <scope>IDENTIFICATION</scope>
</reference>
<dbReference type="GO" id="GO:0005525">
    <property type="term" value="F:GTP binding"/>
    <property type="evidence" value="ECO:0007669"/>
    <property type="project" value="UniProtKB-KW"/>
</dbReference>
<dbReference type="PANTHER" id="PTHR10751">
    <property type="entry name" value="GUANYLATE BINDING PROTEIN"/>
    <property type="match status" value="1"/>
</dbReference>
<dbReference type="InParanoid" id="A0A803XKV9"/>